<feature type="compositionally biased region" description="Acidic residues" evidence="1">
    <location>
        <begin position="161"/>
        <end position="174"/>
    </location>
</feature>
<keyword evidence="4" id="KW-1185">Reference proteome</keyword>
<dbReference type="AlphaFoldDB" id="A0A916YCS0"/>
<dbReference type="Proteomes" id="UP000633205">
    <property type="component" value="Unassembled WGS sequence"/>
</dbReference>
<feature type="compositionally biased region" description="Basic and acidic residues" evidence="1">
    <location>
        <begin position="89"/>
        <end position="98"/>
    </location>
</feature>
<comment type="caution">
    <text evidence="3">The sequence shown here is derived from an EMBL/GenBank/DDBJ whole genome shotgun (WGS) entry which is preliminary data.</text>
</comment>
<dbReference type="RefSeq" id="WP_188712150.1">
    <property type="nucleotide sequence ID" value="NZ_BMHO01000001.1"/>
</dbReference>
<proteinExistence type="predicted"/>
<evidence type="ECO:0000313" key="3">
    <source>
        <dbReference type="EMBL" id="GGD39763.1"/>
    </source>
</evidence>
<accession>A0A916YCS0</accession>
<name>A0A916YCS0_9MICO</name>
<keyword evidence="2" id="KW-1133">Transmembrane helix</keyword>
<reference evidence="3" key="1">
    <citation type="journal article" date="2014" name="Int. J. Syst. Evol. Microbiol.">
        <title>Complete genome sequence of Corynebacterium casei LMG S-19264T (=DSM 44701T), isolated from a smear-ripened cheese.</title>
        <authorList>
            <consortium name="US DOE Joint Genome Institute (JGI-PGF)"/>
            <person name="Walter F."/>
            <person name="Albersmeier A."/>
            <person name="Kalinowski J."/>
            <person name="Ruckert C."/>
        </authorList>
    </citation>
    <scope>NUCLEOTIDE SEQUENCE</scope>
    <source>
        <strain evidence="3">CGMCC 1.15152</strain>
    </source>
</reference>
<feature type="region of interest" description="Disordered" evidence="1">
    <location>
        <begin position="31"/>
        <end position="209"/>
    </location>
</feature>
<organism evidence="3 4">
    <name type="scientific">Microbacterium faecale</name>
    <dbReference type="NCBI Taxonomy" id="1804630"/>
    <lineage>
        <taxon>Bacteria</taxon>
        <taxon>Bacillati</taxon>
        <taxon>Actinomycetota</taxon>
        <taxon>Actinomycetes</taxon>
        <taxon>Micrococcales</taxon>
        <taxon>Microbacteriaceae</taxon>
        <taxon>Microbacterium</taxon>
    </lineage>
</organism>
<reference evidence="3" key="2">
    <citation type="submission" date="2020-09" db="EMBL/GenBank/DDBJ databases">
        <authorList>
            <person name="Sun Q."/>
            <person name="Zhou Y."/>
        </authorList>
    </citation>
    <scope>NUCLEOTIDE SEQUENCE</scope>
    <source>
        <strain evidence="3">CGMCC 1.15152</strain>
    </source>
</reference>
<evidence type="ECO:0000256" key="2">
    <source>
        <dbReference type="SAM" id="Phobius"/>
    </source>
</evidence>
<keyword evidence="2" id="KW-0472">Membrane</keyword>
<gene>
    <name evidence="3" type="ORF">GCM10010915_20650</name>
</gene>
<evidence type="ECO:0000256" key="1">
    <source>
        <dbReference type="SAM" id="MobiDB-lite"/>
    </source>
</evidence>
<feature type="compositionally biased region" description="Polar residues" evidence="1">
    <location>
        <begin position="181"/>
        <end position="193"/>
    </location>
</feature>
<protein>
    <submittedName>
        <fullName evidence="3">Uncharacterized protein</fullName>
    </submittedName>
</protein>
<feature type="transmembrane region" description="Helical" evidence="2">
    <location>
        <begin position="300"/>
        <end position="324"/>
    </location>
</feature>
<sequence>MSTSGDQPTRPLTRRELRELRAQGGEAAVREALNAGETSPADTPTGDRGTPVTSEAARPADAETFAEPRREPNIVATSSPDVDVRPPLTRKELRRLRTNEVPIVTPDQAGDSGPDEPSEPSEPLEEPEADESSTPAVGHDLETSSSEDDAGVDEPATFDVIEVDPAESDDDEPADPAVLEPTTSSTEIPTLNPSFGAGVGQRTGDRVGPTSFDALMERQYTQTSPSSIIMTSSLSLPEGIGSTGAAKGTTDGRDVDAVLIDGELPASSSPTPIAASAAISTQKSAHEVIRPPTPDKGRGVLLVLGITAGALGIVAIGTLATLYFTGVFN</sequence>
<feature type="compositionally biased region" description="Basic and acidic residues" evidence="1">
    <location>
        <begin position="58"/>
        <end position="72"/>
    </location>
</feature>
<evidence type="ECO:0000313" key="4">
    <source>
        <dbReference type="Proteomes" id="UP000633205"/>
    </source>
</evidence>
<keyword evidence="2" id="KW-0812">Transmembrane</keyword>
<feature type="compositionally biased region" description="Acidic residues" evidence="1">
    <location>
        <begin position="113"/>
        <end position="131"/>
    </location>
</feature>
<dbReference type="EMBL" id="BMHO01000001">
    <property type="protein sequence ID" value="GGD39763.1"/>
    <property type="molecule type" value="Genomic_DNA"/>
</dbReference>